<dbReference type="AlphaFoldDB" id="A0A4U6VZM3"/>
<reference evidence="2" key="1">
    <citation type="submission" date="2019-03" db="EMBL/GenBank/DDBJ databases">
        <title>WGS assembly of Setaria viridis.</title>
        <authorList>
            <person name="Huang P."/>
            <person name="Jenkins J."/>
            <person name="Grimwood J."/>
            <person name="Barry K."/>
            <person name="Healey A."/>
            <person name="Mamidi S."/>
            <person name="Sreedasyam A."/>
            <person name="Shu S."/>
            <person name="Feldman M."/>
            <person name="Wu J."/>
            <person name="Yu Y."/>
            <person name="Chen C."/>
            <person name="Johnson J."/>
            <person name="Rokhsar D."/>
            <person name="Baxter I."/>
            <person name="Schmutz J."/>
            <person name="Brutnell T."/>
            <person name="Kellogg E."/>
        </authorList>
    </citation>
    <scope>NUCLEOTIDE SEQUENCE [LARGE SCALE GENOMIC DNA]</scope>
</reference>
<evidence type="ECO:0000256" key="1">
    <source>
        <dbReference type="SAM" id="MobiDB-lite"/>
    </source>
</evidence>
<organism evidence="2 3">
    <name type="scientific">Setaria viridis</name>
    <name type="common">Green bristlegrass</name>
    <name type="synonym">Setaria italica subsp. viridis</name>
    <dbReference type="NCBI Taxonomy" id="4556"/>
    <lineage>
        <taxon>Eukaryota</taxon>
        <taxon>Viridiplantae</taxon>
        <taxon>Streptophyta</taxon>
        <taxon>Embryophyta</taxon>
        <taxon>Tracheophyta</taxon>
        <taxon>Spermatophyta</taxon>
        <taxon>Magnoliopsida</taxon>
        <taxon>Liliopsida</taxon>
        <taxon>Poales</taxon>
        <taxon>Poaceae</taxon>
        <taxon>PACMAD clade</taxon>
        <taxon>Panicoideae</taxon>
        <taxon>Panicodae</taxon>
        <taxon>Paniceae</taxon>
        <taxon>Cenchrinae</taxon>
        <taxon>Setaria</taxon>
    </lineage>
</organism>
<dbReference type="Gramene" id="TKW35042">
    <property type="protein sequence ID" value="TKW35042"/>
    <property type="gene ID" value="SEVIR_2G345100v2"/>
</dbReference>
<keyword evidence="3" id="KW-1185">Reference proteome</keyword>
<protein>
    <submittedName>
        <fullName evidence="2">Uncharacterized protein</fullName>
    </submittedName>
</protein>
<dbReference type="EMBL" id="CM016553">
    <property type="protein sequence ID" value="TKW35042.1"/>
    <property type="molecule type" value="Genomic_DNA"/>
</dbReference>
<feature type="region of interest" description="Disordered" evidence="1">
    <location>
        <begin position="101"/>
        <end position="138"/>
    </location>
</feature>
<dbReference type="Proteomes" id="UP000298652">
    <property type="component" value="Chromosome 2"/>
</dbReference>
<gene>
    <name evidence="2" type="ORF">SEVIR_2G345100v2</name>
</gene>
<proteinExistence type="predicted"/>
<evidence type="ECO:0000313" key="2">
    <source>
        <dbReference type="EMBL" id="TKW35042.1"/>
    </source>
</evidence>
<feature type="compositionally biased region" description="Low complexity" evidence="1">
    <location>
        <begin position="101"/>
        <end position="130"/>
    </location>
</feature>
<name>A0A4U6VZM3_SETVI</name>
<accession>A0A4U6VZM3</accession>
<evidence type="ECO:0000313" key="3">
    <source>
        <dbReference type="Proteomes" id="UP000298652"/>
    </source>
</evidence>
<sequence length="138" mass="15022">MARPPKKPWPAAVIVAESVLELVAELRYYLGGENYTSGRYAGTHVMLFSVEHHLRALDLDGDGMLVRGDEIISLPASEVMLELVWAMERLSELVEDMKAAAEAAAPSTPRTPSRCGSRSSSGTSRASATTEKITKFEK</sequence>